<name>A0A0H3HBY0_KLEM8</name>
<dbReference type="PATRIC" id="fig|1006551.4.peg.5041"/>
<dbReference type="KEGG" id="kox:KOX_25110"/>
<organism evidence="1 2">
    <name type="scientific">Klebsiella michiganensis (strain ATCC 8724 / DSM 4798 / JCM 20051 / NBRC 3318 / NRRL B-199 / KCTC 1686 / BUCSAV 143 / CCM 1901)</name>
    <dbReference type="NCBI Taxonomy" id="1006551"/>
    <lineage>
        <taxon>Bacteria</taxon>
        <taxon>Pseudomonadati</taxon>
        <taxon>Pseudomonadota</taxon>
        <taxon>Gammaproteobacteria</taxon>
        <taxon>Enterobacterales</taxon>
        <taxon>Enterobacteriaceae</taxon>
        <taxon>Klebsiella/Raoultella group</taxon>
        <taxon>Klebsiella</taxon>
    </lineage>
</organism>
<sequence>MVFVVFFEKSGKNFFITVTLNNSAVADFAGRLMSWGLFAL</sequence>
<gene>
    <name evidence="1" type="ordered locus">KOX_25110</name>
</gene>
<protein>
    <submittedName>
        <fullName evidence="1">Uncharacterized protein</fullName>
    </submittedName>
</protein>
<dbReference type="AlphaFoldDB" id="A0A0H3HBY0"/>
<proteinExistence type="predicted"/>
<evidence type="ECO:0000313" key="2">
    <source>
        <dbReference type="Proteomes" id="UP000007843"/>
    </source>
</evidence>
<evidence type="ECO:0000313" key="1">
    <source>
        <dbReference type="EMBL" id="AEX06737.1"/>
    </source>
</evidence>
<accession>A0A0H3HBY0</accession>
<dbReference type="EMBL" id="CP003218">
    <property type="protein sequence ID" value="AEX06737.1"/>
    <property type="molecule type" value="Genomic_DNA"/>
</dbReference>
<dbReference type="HOGENOM" id="CLU_3291107_0_0_6"/>
<reference evidence="1 2" key="1">
    <citation type="journal article" date="2012" name="J. Bacteriol.">
        <title>Complete genome sequence of Klebsiella oxytoca KCTC 1686, used in production of 2,3-butanediol.</title>
        <authorList>
            <person name="Shin S.H."/>
            <person name="Kim S."/>
            <person name="Kim J.Y."/>
            <person name="Lee S."/>
            <person name="Um Y."/>
            <person name="Oh M.K."/>
            <person name="Kim Y.R."/>
            <person name="Lee J."/>
            <person name="Yang K.S."/>
        </authorList>
    </citation>
    <scope>NUCLEOTIDE SEQUENCE [LARGE SCALE GENOMIC DNA]</scope>
    <source>
        <strain evidence="2">ATCC 8724 / DSM 4798 / JCM 20051 / NBRC 3318 / NRRL B-199 / KCTC 1686</strain>
    </source>
</reference>
<dbReference type="Proteomes" id="UP000007843">
    <property type="component" value="Chromosome"/>
</dbReference>